<dbReference type="GeneID" id="588807"/>
<dbReference type="PANTHER" id="PTHR17537:SF5">
    <property type="entry name" value="TRANSDUCER OF ERBB2, ISOFORM A"/>
    <property type="match status" value="1"/>
</dbReference>
<name>A0A7M7RDY3_STRPU</name>
<evidence type="ECO:0000256" key="1">
    <source>
        <dbReference type="ARBA" id="ARBA00007989"/>
    </source>
</evidence>
<dbReference type="InterPro" id="IPR002087">
    <property type="entry name" value="Anti_prolifrtn"/>
</dbReference>
<dbReference type="GO" id="GO:0010468">
    <property type="term" value="P:regulation of gene expression"/>
    <property type="evidence" value="ECO:0000318"/>
    <property type="project" value="GO_Central"/>
</dbReference>
<dbReference type="GO" id="GO:0003714">
    <property type="term" value="F:transcription corepressor activity"/>
    <property type="evidence" value="ECO:0000318"/>
    <property type="project" value="GO_Central"/>
</dbReference>
<evidence type="ECO:0000256" key="2">
    <source>
        <dbReference type="ARBA" id="ARBA00022553"/>
    </source>
</evidence>
<dbReference type="InterPro" id="IPR015676">
    <property type="entry name" value="Tob1/2"/>
</dbReference>
<dbReference type="Proteomes" id="UP000007110">
    <property type="component" value="Unassembled WGS sequence"/>
</dbReference>
<dbReference type="PRINTS" id="PR00310">
    <property type="entry name" value="ANTIPRLFBTG1"/>
</dbReference>
<dbReference type="InterPro" id="IPR036054">
    <property type="entry name" value="BTG-like_sf"/>
</dbReference>
<feature type="compositionally biased region" description="Polar residues" evidence="3">
    <location>
        <begin position="266"/>
        <end position="275"/>
    </location>
</feature>
<feature type="region of interest" description="Disordered" evidence="3">
    <location>
        <begin position="153"/>
        <end position="186"/>
    </location>
</feature>
<dbReference type="SMART" id="SM00099">
    <property type="entry name" value="btg1"/>
    <property type="match status" value="1"/>
</dbReference>
<dbReference type="GO" id="GO:0005634">
    <property type="term" value="C:nucleus"/>
    <property type="evidence" value="ECO:0000318"/>
    <property type="project" value="GO_Central"/>
</dbReference>
<dbReference type="SUPFAM" id="SSF160696">
    <property type="entry name" value="BTG domain-like"/>
    <property type="match status" value="1"/>
</dbReference>
<comment type="similarity">
    <text evidence="1">Belongs to the BTG family.</text>
</comment>
<evidence type="ECO:0000259" key="4">
    <source>
        <dbReference type="SMART" id="SM00099"/>
    </source>
</evidence>
<reference evidence="6" key="1">
    <citation type="submission" date="2015-02" db="EMBL/GenBank/DDBJ databases">
        <title>Genome sequencing for Strongylocentrotus purpuratus.</title>
        <authorList>
            <person name="Murali S."/>
            <person name="Liu Y."/>
            <person name="Vee V."/>
            <person name="English A."/>
            <person name="Wang M."/>
            <person name="Skinner E."/>
            <person name="Han Y."/>
            <person name="Muzny D.M."/>
            <person name="Worley K.C."/>
            <person name="Gibbs R.A."/>
        </authorList>
    </citation>
    <scope>NUCLEOTIDE SEQUENCE</scope>
</reference>
<organism evidence="5 6">
    <name type="scientific">Strongylocentrotus purpuratus</name>
    <name type="common">Purple sea urchin</name>
    <dbReference type="NCBI Taxonomy" id="7668"/>
    <lineage>
        <taxon>Eukaryota</taxon>
        <taxon>Metazoa</taxon>
        <taxon>Echinodermata</taxon>
        <taxon>Eleutherozoa</taxon>
        <taxon>Echinozoa</taxon>
        <taxon>Echinoidea</taxon>
        <taxon>Euechinoidea</taxon>
        <taxon>Echinacea</taxon>
        <taxon>Camarodonta</taxon>
        <taxon>Echinidea</taxon>
        <taxon>Strongylocentrotidae</taxon>
        <taxon>Strongylocentrotus</taxon>
    </lineage>
</organism>
<dbReference type="PANTHER" id="PTHR17537">
    <property type="entry name" value="TRANSDUCER OF ERBB2 TOB"/>
    <property type="match status" value="1"/>
</dbReference>
<feature type="compositionally biased region" description="Polar residues" evidence="3">
    <location>
        <begin position="306"/>
        <end position="324"/>
    </location>
</feature>
<accession>A0A7M7RDY3</accession>
<protein>
    <recommendedName>
        <fullName evidence="4">Anti-proliferative protein domain-containing protein</fullName>
    </recommendedName>
</protein>
<keyword evidence="2" id="KW-0597">Phosphoprotein</keyword>
<dbReference type="InParanoid" id="A0A7M7RDY3"/>
<dbReference type="OMA" id="NNGMFPG"/>
<evidence type="ECO:0000313" key="5">
    <source>
        <dbReference type="EnsemblMetazoa" id="XP_793565"/>
    </source>
</evidence>
<dbReference type="Gene3D" id="3.90.640.90">
    <property type="entry name" value="Anti-proliferative protein, N-terminal domain"/>
    <property type="match status" value="1"/>
</dbReference>
<sequence length="324" mass="35204">MASTQSMKSEVQCAVDFLRSHLYNKLPRRRVNVLAEEIEKALYLKFGGHWYPGQPNKGSGYRCIRINRLKVDPAVESAIIQSGLDVDEVVENLPQELTMWMDPGEVSYRITEKGVVTVIYKQETVVEEGAEPEAPFSLVDSLGSSLQGFHINAAPSVPSTSGTTSPVAPGSPGGRSSSSSTSTSGATTLVRPNALTFTAASFAQTKFGSTKPKNSGKRVNFQQLSPTEFANYMKQRSAMKNYRSSQRSPQQLSPNAREFVPSMQNQYTTPWSDASGTPGAGIQTTHASPTSHTTESWFLPEGWGLPTTSPADQYNQQPSMIAAN</sequence>
<dbReference type="OrthoDB" id="19928at2759"/>
<feature type="region of interest" description="Disordered" evidence="3">
    <location>
        <begin position="266"/>
        <end position="324"/>
    </location>
</feature>
<feature type="compositionally biased region" description="Polar residues" evidence="3">
    <location>
        <begin position="282"/>
        <end position="296"/>
    </location>
</feature>
<evidence type="ECO:0000313" key="6">
    <source>
        <dbReference type="Proteomes" id="UP000007110"/>
    </source>
</evidence>
<feature type="domain" description="Anti-proliferative protein" evidence="4">
    <location>
        <begin position="7"/>
        <end position="113"/>
    </location>
</feature>
<reference evidence="5" key="2">
    <citation type="submission" date="2021-01" db="UniProtKB">
        <authorList>
            <consortium name="EnsemblMetazoa"/>
        </authorList>
    </citation>
    <scope>IDENTIFICATION</scope>
</reference>
<dbReference type="KEGG" id="spu:588807"/>
<keyword evidence="6" id="KW-1185">Reference proteome</keyword>
<dbReference type="Pfam" id="PF07742">
    <property type="entry name" value="BTG"/>
    <property type="match status" value="1"/>
</dbReference>
<dbReference type="GO" id="GO:0005737">
    <property type="term" value="C:cytoplasm"/>
    <property type="evidence" value="ECO:0000318"/>
    <property type="project" value="GO_Central"/>
</dbReference>
<dbReference type="EnsemblMetazoa" id="XM_788472">
    <property type="protein sequence ID" value="XP_793565"/>
    <property type="gene ID" value="LOC588807"/>
</dbReference>
<evidence type="ECO:0000256" key="3">
    <source>
        <dbReference type="SAM" id="MobiDB-lite"/>
    </source>
</evidence>
<proteinExistence type="inferred from homology"/>
<dbReference type="RefSeq" id="XP_793565.3">
    <property type="nucleotide sequence ID" value="XM_788472.5"/>
</dbReference>
<dbReference type="AlphaFoldDB" id="A0A7M7RDY3"/>
<dbReference type="FunCoup" id="A0A7M7RDY3">
    <property type="interactions" value="678"/>
</dbReference>